<sequence length="731" mass="81946">MTISIWRYSHLALAVSSFLLLTLASVTGIVLSFQPISEKIQPYRSDRFNEINLAQSLPLLRKQYPGISELTVDANQFVQIKGSDADGKNLLALVDPETGRILGTPQPKSGFFEWVTALHRSLFLHETGRFFIGITAFLLLMIAVSGTILIIQRQRGLKRFFTRIVRNNFAQYYHVVLGRLSLIPIIIIALTGTYLSLARFGLISTPEFSNEIDFNEIKSEPVKSPDQFDVFRRVSLSEVQSVEFPFSEDPEDYYTLKLSDREITVNQITGEILGEVKYPAAVLLTNLSLDLHTGRTNAAWAVVLAVASANILFFIYSGFTITLKRRANRVKNKYTADESEFIILVGSENGSTFRFASAIHEQLVSSGKAAYVTEMDNYTAFPKATHMIVMTATYGLGNAPTNASRFETLLERNPQPQPVRFSVVGFGSHSYPDFCKYAFEVDNLFAKQQWAVPMLEIHTVNDKSPDEFSHWAANWSQHADVPLIVSAGLVTPRLHRPHALTVISKTTVSNAEEAFLIRMRPEKQLDFTSGDLLAIYPADDHRERLYSVGKVGNDVQLSVKLHVNGLGSEYLYGLQLGETIDARIDSNAHFHFPENAGTVVMISNGTGIAPFLGMIDQQPVYTDCHLYCGFRNEASFALYKNALDRNLADKKLSSLHVAFSREGEKQYVRDLLARDEAFLMDVLSREGVIMLCGSLSMQNNVVALLEEICQKHLEKSVSYFQSRSQVLMDCY</sequence>
<dbReference type="SUPFAM" id="SSF52343">
    <property type="entry name" value="Ferredoxin reductase-like, C-terminal NADP-linked domain"/>
    <property type="match status" value="1"/>
</dbReference>
<dbReference type="GO" id="GO:0005829">
    <property type="term" value="C:cytosol"/>
    <property type="evidence" value="ECO:0007669"/>
    <property type="project" value="TreeGrafter"/>
</dbReference>
<reference evidence="5 6" key="1">
    <citation type="submission" date="2019-05" db="EMBL/GenBank/DDBJ databases">
        <authorList>
            <person name="Qu J.-H."/>
        </authorList>
    </citation>
    <scope>NUCLEOTIDE SEQUENCE [LARGE SCALE GENOMIC DNA]</scope>
    <source>
        <strain evidence="5 6">NS28</strain>
    </source>
</reference>
<dbReference type="PROSITE" id="PS51384">
    <property type="entry name" value="FAD_FR"/>
    <property type="match status" value="1"/>
</dbReference>
<dbReference type="GO" id="GO:0050660">
    <property type="term" value="F:flavin adenine dinucleotide binding"/>
    <property type="evidence" value="ECO:0007669"/>
    <property type="project" value="TreeGrafter"/>
</dbReference>
<dbReference type="InterPro" id="IPR001709">
    <property type="entry name" value="Flavoprot_Pyr_Nucl_cyt_Rdtase"/>
</dbReference>
<feature type="domain" description="Flavodoxin-like" evidence="3">
    <location>
        <begin position="341"/>
        <end position="476"/>
    </location>
</feature>
<feature type="transmembrane region" description="Helical" evidence="2">
    <location>
        <begin position="298"/>
        <end position="323"/>
    </location>
</feature>
<feature type="transmembrane region" description="Helical" evidence="2">
    <location>
        <begin position="130"/>
        <end position="151"/>
    </location>
</feature>
<dbReference type="EMBL" id="VBSN01000049">
    <property type="protein sequence ID" value="KAA6438236.1"/>
    <property type="molecule type" value="Genomic_DNA"/>
</dbReference>
<dbReference type="RefSeq" id="WP_139013040.1">
    <property type="nucleotide sequence ID" value="NZ_VBSN01000049.1"/>
</dbReference>
<dbReference type="Pfam" id="PF03929">
    <property type="entry name" value="PepSY_TM"/>
    <property type="match status" value="1"/>
</dbReference>
<evidence type="ECO:0000256" key="2">
    <source>
        <dbReference type="SAM" id="Phobius"/>
    </source>
</evidence>
<keyword evidence="2" id="KW-1133">Transmembrane helix</keyword>
<dbReference type="AlphaFoldDB" id="A0A5M8QUC4"/>
<dbReference type="SUPFAM" id="SSF52218">
    <property type="entry name" value="Flavoproteins"/>
    <property type="match status" value="1"/>
</dbReference>
<dbReference type="GO" id="GO:0003958">
    <property type="term" value="F:NADPH-hemoprotein reductase activity"/>
    <property type="evidence" value="ECO:0007669"/>
    <property type="project" value="UniProtKB-EC"/>
</dbReference>
<keyword evidence="6" id="KW-1185">Reference proteome</keyword>
<dbReference type="Proteomes" id="UP000323994">
    <property type="component" value="Unassembled WGS sequence"/>
</dbReference>
<dbReference type="Pfam" id="PF00175">
    <property type="entry name" value="NAD_binding_1"/>
    <property type="match status" value="1"/>
</dbReference>
<dbReference type="PRINTS" id="PR00371">
    <property type="entry name" value="FPNCR"/>
</dbReference>
<evidence type="ECO:0000313" key="6">
    <source>
        <dbReference type="Proteomes" id="UP000323994"/>
    </source>
</evidence>
<dbReference type="GO" id="GO:0010181">
    <property type="term" value="F:FMN binding"/>
    <property type="evidence" value="ECO:0007669"/>
    <property type="project" value="InterPro"/>
</dbReference>
<keyword evidence="2" id="KW-0812">Transmembrane</keyword>
<dbReference type="InterPro" id="IPR017938">
    <property type="entry name" value="Riboflavin_synthase-like_b-brl"/>
</dbReference>
<evidence type="ECO:0000259" key="4">
    <source>
        <dbReference type="PROSITE" id="PS51384"/>
    </source>
</evidence>
<dbReference type="InterPro" id="IPR001433">
    <property type="entry name" value="OxRdtase_FAD/NAD-bd"/>
</dbReference>
<protein>
    <submittedName>
        <fullName evidence="5">FAD-binding oxidoreductase</fullName>
    </submittedName>
</protein>
<proteinExistence type="predicted"/>
<dbReference type="InterPro" id="IPR005625">
    <property type="entry name" value="PepSY-ass_TM"/>
</dbReference>
<name>A0A5M8QUC4_9BACT</name>
<dbReference type="Gene3D" id="3.40.50.80">
    <property type="entry name" value="Nucleotide-binding domain of ferredoxin-NADP reductase (FNR) module"/>
    <property type="match status" value="1"/>
</dbReference>
<dbReference type="OrthoDB" id="9789468at2"/>
<dbReference type="Gene3D" id="3.40.50.360">
    <property type="match status" value="1"/>
</dbReference>
<dbReference type="Pfam" id="PF00258">
    <property type="entry name" value="Flavodoxin_1"/>
    <property type="match status" value="1"/>
</dbReference>
<dbReference type="InterPro" id="IPR039261">
    <property type="entry name" value="FNR_nucleotide-bd"/>
</dbReference>
<evidence type="ECO:0000313" key="5">
    <source>
        <dbReference type="EMBL" id="KAA6438236.1"/>
    </source>
</evidence>
<dbReference type="PANTHER" id="PTHR19384">
    <property type="entry name" value="NITRIC OXIDE SYNTHASE-RELATED"/>
    <property type="match status" value="1"/>
</dbReference>
<dbReference type="InterPro" id="IPR008254">
    <property type="entry name" value="Flavodoxin/NO_synth"/>
</dbReference>
<dbReference type="PROSITE" id="PS50902">
    <property type="entry name" value="FLAVODOXIN_LIKE"/>
    <property type="match status" value="1"/>
</dbReference>
<keyword evidence="2" id="KW-0472">Membrane</keyword>
<organism evidence="5 6">
    <name type="scientific">Dyadobacter flavalbus</name>
    <dbReference type="NCBI Taxonomy" id="2579942"/>
    <lineage>
        <taxon>Bacteria</taxon>
        <taxon>Pseudomonadati</taxon>
        <taxon>Bacteroidota</taxon>
        <taxon>Cytophagia</taxon>
        <taxon>Cytophagales</taxon>
        <taxon>Spirosomataceae</taxon>
        <taxon>Dyadobacter</taxon>
    </lineage>
</organism>
<dbReference type="InterPro" id="IPR017927">
    <property type="entry name" value="FAD-bd_FR_type"/>
</dbReference>
<comment type="caution">
    <text evidence="5">The sequence shown here is derived from an EMBL/GenBank/DDBJ whole genome shotgun (WGS) entry which is preliminary data.</text>
</comment>
<feature type="transmembrane region" description="Helical" evidence="2">
    <location>
        <begin position="172"/>
        <end position="197"/>
    </location>
</feature>
<evidence type="ECO:0000259" key="3">
    <source>
        <dbReference type="PROSITE" id="PS50902"/>
    </source>
</evidence>
<dbReference type="SUPFAM" id="SSF63380">
    <property type="entry name" value="Riboflavin synthase domain-like"/>
    <property type="match status" value="1"/>
</dbReference>
<evidence type="ECO:0000256" key="1">
    <source>
        <dbReference type="ARBA" id="ARBA00022630"/>
    </source>
</evidence>
<accession>A0A5M8QUC4</accession>
<gene>
    <name evidence="5" type="ORF">FEM33_16150</name>
</gene>
<feature type="domain" description="FAD-binding FR-type" evidence="4">
    <location>
        <begin position="495"/>
        <end position="593"/>
    </location>
</feature>
<keyword evidence="1" id="KW-0285">Flavoprotein</keyword>
<dbReference type="InterPro" id="IPR029039">
    <property type="entry name" value="Flavoprotein-like_sf"/>
</dbReference>